<feature type="domain" description="Malonyl-CoA decarboxylase N-terminal" evidence="2">
    <location>
        <begin position="78"/>
        <end position="159"/>
    </location>
</feature>
<dbReference type="RefSeq" id="WP_327795581.1">
    <property type="nucleotide sequence ID" value="NZ_JADQAZ010000004.1"/>
</dbReference>
<dbReference type="EMBL" id="JADQAZ010000004">
    <property type="protein sequence ID" value="MBT0959347.1"/>
    <property type="molecule type" value="Genomic_DNA"/>
</dbReference>
<reference evidence="3 4" key="1">
    <citation type="journal article" date="2021" name="Arch. Microbiol.">
        <title>Harenicola maris gen. nov., sp. nov. isolated from the Sea of Japan shallow sediments.</title>
        <authorList>
            <person name="Romanenko L.A."/>
            <person name="Kurilenko V.V."/>
            <person name="Chernysheva N.Y."/>
            <person name="Tekutyeva L.A."/>
            <person name="Velansky P.V."/>
            <person name="Svetashev V.I."/>
            <person name="Isaeva M.P."/>
        </authorList>
    </citation>
    <scope>NUCLEOTIDE SEQUENCE [LARGE SCALE GENOMIC DNA]</scope>
    <source>
        <strain evidence="3 4">KMM 3653</strain>
    </source>
</reference>
<dbReference type="PANTHER" id="PTHR28641">
    <property type="match status" value="1"/>
</dbReference>
<dbReference type="Proteomes" id="UP001315686">
    <property type="component" value="Unassembled WGS sequence"/>
</dbReference>
<comment type="caution">
    <text evidence="3">The sequence shown here is derived from an EMBL/GenBank/DDBJ whole genome shotgun (WGS) entry which is preliminary data.</text>
</comment>
<organism evidence="3 4">
    <name type="scientific">Harenicola maris</name>
    <dbReference type="NCBI Taxonomy" id="2841044"/>
    <lineage>
        <taxon>Bacteria</taxon>
        <taxon>Pseudomonadati</taxon>
        <taxon>Pseudomonadota</taxon>
        <taxon>Alphaproteobacteria</taxon>
        <taxon>Rhodobacterales</taxon>
        <taxon>Paracoccaceae</taxon>
        <taxon>Harenicola</taxon>
    </lineage>
</organism>
<dbReference type="GO" id="GO:0050080">
    <property type="term" value="F:malonyl-CoA decarboxylase activity"/>
    <property type="evidence" value="ECO:0007669"/>
    <property type="project" value="InterPro"/>
</dbReference>
<dbReference type="PANTHER" id="PTHR28641:SF1">
    <property type="entry name" value="MALONYL-COA DECARBOXYLASE, MITOCHONDRIAL"/>
    <property type="match status" value="1"/>
</dbReference>
<feature type="domain" description="Malonyl-CoA decarboxylase C-terminal" evidence="1">
    <location>
        <begin position="328"/>
        <end position="388"/>
    </location>
</feature>
<dbReference type="GO" id="GO:0006633">
    <property type="term" value="P:fatty acid biosynthetic process"/>
    <property type="evidence" value="ECO:0007669"/>
    <property type="project" value="InterPro"/>
</dbReference>
<evidence type="ECO:0000313" key="3">
    <source>
        <dbReference type="EMBL" id="MBT0959347.1"/>
    </source>
</evidence>
<dbReference type="InterPro" id="IPR007956">
    <property type="entry name" value="Malonyl_CoA_deC_C"/>
</dbReference>
<evidence type="ECO:0000259" key="2">
    <source>
        <dbReference type="Pfam" id="PF17408"/>
    </source>
</evidence>
<name>A0AAP2CRT9_9RHOB</name>
<dbReference type="InterPro" id="IPR035372">
    <property type="entry name" value="MCD_N"/>
</dbReference>
<keyword evidence="4" id="KW-1185">Reference proteome</keyword>
<dbReference type="Gene3D" id="3.40.630.150">
    <property type="entry name" value="Malonyl-CoA decarboxylase, catalytic domain"/>
    <property type="match status" value="1"/>
</dbReference>
<evidence type="ECO:0000313" key="4">
    <source>
        <dbReference type="Proteomes" id="UP001315686"/>
    </source>
</evidence>
<evidence type="ECO:0000259" key="1">
    <source>
        <dbReference type="Pfam" id="PF05292"/>
    </source>
</evidence>
<dbReference type="InterPro" id="IPR042303">
    <property type="entry name" value="Malonyl_CoA_deC_C_sf"/>
</dbReference>
<dbReference type="Pfam" id="PF05292">
    <property type="entry name" value="MCD"/>
    <property type="match status" value="2"/>
</dbReference>
<gene>
    <name evidence="3" type="ORF">IV417_18305</name>
</gene>
<dbReference type="AlphaFoldDB" id="A0AAP2CRT9"/>
<protein>
    <submittedName>
        <fullName evidence="3">Malonyl-CoA decarboxylase family protein</fullName>
    </submittedName>
</protein>
<sequence length="426" mass="47944">MSRRSFLGDMLQTLVERSTARPGTGDDRSIRDMCLSLLASEGEVSGIALAQNILDRYKRMDTGEKLAFFQFLNVELEIDPKALQGAVTRFTASNDITDYRAIGALAEPRRQELLRRLNQPTGATQALVNMRKDLIEAVKTSPDLARTDLDFKHLLRSWFNRGFLVLRQISWETPASILEKIVEYEAVHAIHDWDDLRRRLYPQDRRCFAFFHPSMPDEPLIFVEVALTMTVPNSIQHVLSENRDPRAAHETNVAVFYSISNCQAGLAGISFGSLLIKQVAAELHQELPQLETFVTLSPIPRLSKYLAEQKHTPRAAEVLSGTAEPEQVREAARDYLLSAKDAKGRPYDPVARFHLGNGAQIYAVHAEADLSENGRKQSRGAMVNYQYELSQIEQNHEKFVQEGEICLAPALRAEVKAASKKNRAMA</sequence>
<proteinExistence type="predicted"/>
<dbReference type="Pfam" id="PF17408">
    <property type="entry name" value="MCD_N"/>
    <property type="match status" value="1"/>
</dbReference>
<dbReference type="Gene3D" id="1.20.140.90">
    <property type="entry name" value="Malonyl-CoA decarboxylase, oligemerization domain"/>
    <property type="match status" value="1"/>
</dbReference>
<accession>A0AAP2CRT9</accession>
<dbReference type="InterPro" id="IPR038917">
    <property type="entry name" value="Malonyl_CoA_deC"/>
</dbReference>
<dbReference type="InterPro" id="IPR038351">
    <property type="entry name" value="MCD_N_sf"/>
</dbReference>
<feature type="domain" description="Malonyl-CoA decarboxylase C-terminal" evidence="1">
    <location>
        <begin position="162"/>
        <end position="315"/>
    </location>
</feature>